<feature type="region of interest" description="Disordered" evidence="1">
    <location>
        <begin position="61"/>
        <end position="99"/>
    </location>
</feature>
<comment type="caution">
    <text evidence="2">The sequence shown here is derived from an EMBL/GenBank/DDBJ whole genome shotgun (WGS) entry which is preliminary data.</text>
</comment>
<feature type="compositionally biased region" description="Acidic residues" evidence="1">
    <location>
        <begin position="65"/>
        <end position="93"/>
    </location>
</feature>
<evidence type="ECO:0000256" key="1">
    <source>
        <dbReference type="SAM" id="MobiDB-lite"/>
    </source>
</evidence>
<evidence type="ECO:0000313" key="2">
    <source>
        <dbReference type="EMBL" id="KAA6383086.1"/>
    </source>
</evidence>
<proteinExistence type="predicted"/>
<accession>A0A5J4VKW0</accession>
<name>A0A5J4VKW0_9EUKA</name>
<protein>
    <submittedName>
        <fullName evidence="2">Uncharacterized protein</fullName>
    </submittedName>
</protein>
<dbReference type="Proteomes" id="UP000324800">
    <property type="component" value="Unassembled WGS sequence"/>
</dbReference>
<sequence length="99" mass="11308">MTRCVNKAIYKPAAIFEKVSSEISIWICSKMAKESLLESLGCTIEIMERIWASGEMESDGVVLDQDYDQNQEENGDDEEEDQEEEEDDSDDDQISVYLT</sequence>
<reference evidence="2 3" key="1">
    <citation type="submission" date="2019-03" db="EMBL/GenBank/DDBJ databases">
        <title>Single cell metagenomics reveals metabolic interactions within the superorganism composed of flagellate Streblomastix strix and complex community of Bacteroidetes bacteria on its surface.</title>
        <authorList>
            <person name="Treitli S.C."/>
            <person name="Kolisko M."/>
            <person name="Husnik F."/>
            <person name="Keeling P."/>
            <person name="Hampl V."/>
        </authorList>
    </citation>
    <scope>NUCLEOTIDE SEQUENCE [LARGE SCALE GENOMIC DNA]</scope>
    <source>
        <strain evidence="2">ST1C</strain>
    </source>
</reference>
<dbReference type="AlphaFoldDB" id="A0A5J4VKW0"/>
<organism evidence="2 3">
    <name type="scientific">Streblomastix strix</name>
    <dbReference type="NCBI Taxonomy" id="222440"/>
    <lineage>
        <taxon>Eukaryota</taxon>
        <taxon>Metamonada</taxon>
        <taxon>Preaxostyla</taxon>
        <taxon>Oxymonadida</taxon>
        <taxon>Streblomastigidae</taxon>
        <taxon>Streblomastix</taxon>
    </lineage>
</organism>
<dbReference type="EMBL" id="SNRW01006436">
    <property type="protein sequence ID" value="KAA6383086.1"/>
    <property type="molecule type" value="Genomic_DNA"/>
</dbReference>
<evidence type="ECO:0000313" key="3">
    <source>
        <dbReference type="Proteomes" id="UP000324800"/>
    </source>
</evidence>
<gene>
    <name evidence="2" type="ORF">EZS28_021388</name>
</gene>